<accession>A0A6A6AF06</accession>
<sequence>MLSQRAQDQVPSSASNEMWDVMKDPWNRHDSRGYVNLGVAENHLMQAELKEFLANHINLYSSVLTYQDGPLGSQRLRQALARFLTRQLKAHRPVEASQIIVTNGVSSALEHTVWALANPGDAFLLGRPYYGEVTLSLRPRVRTVPVTFGELDPLSLPAVGCYEEALMCAREQGIVVKGLLLCSPHNPLGRCYPRDVLQALLLLCERFQIHLVSDEVYALSVFSEPGFVSVLSLDLDGIINPALVHVLWGVSKDFGANGWRIGCLVSGNYGLQAALGSVAIYSYPSSITDHVVAQMLEDDRFTTGYLEENRRRLASAYTFTTDFLRRHAIPFTAGTHAALFVWADLGKAYRRRHPELAGRRAVVEEVKEALRKQKVYVAWGGNFDSESLDMFRIGFAHPRDYMEEGLRRISWALGSGVPGQLGRGNQGSGAGSRLTPTPILPASKYSSAGIRVVLVARTKDVLVISLLTDKTEGIEQLGKKKNIFKVASAWKRV</sequence>
<dbReference type="Pfam" id="PF00155">
    <property type="entry name" value="Aminotran_1_2"/>
    <property type="match status" value="1"/>
</dbReference>
<evidence type="ECO:0000259" key="3">
    <source>
        <dbReference type="Pfam" id="PF00155"/>
    </source>
</evidence>
<dbReference type="InterPro" id="IPR015421">
    <property type="entry name" value="PyrdxlP-dep_Trfase_major"/>
</dbReference>
<dbReference type="GO" id="GO:0008483">
    <property type="term" value="F:transaminase activity"/>
    <property type="evidence" value="ECO:0007669"/>
    <property type="project" value="UniProtKB-KW"/>
</dbReference>
<gene>
    <name evidence="4" type="ORF">P153DRAFT_431600</name>
</gene>
<proteinExistence type="inferred from homology"/>
<dbReference type="InterPro" id="IPR015424">
    <property type="entry name" value="PyrdxlP-dep_Trfase"/>
</dbReference>
<evidence type="ECO:0000313" key="4">
    <source>
        <dbReference type="EMBL" id="KAF2129695.1"/>
    </source>
</evidence>
<dbReference type="InterPro" id="IPR050478">
    <property type="entry name" value="Ethylene_sulfur-biosynth"/>
</dbReference>
<dbReference type="CDD" id="cd00609">
    <property type="entry name" value="AAT_like"/>
    <property type="match status" value="1"/>
</dbReference>
<evidence type="ECO:0000256" key="2">
    <source>
        <dbReference type="ARBA" id="ARBA00022898"/>
    </source>
</evidence>
<reference evidence="4" key="1">
    <citation type="journal article" date="2020" name="Stud. Mycol.">
        <title>101 Dothideomycetes genomes: a test case for predicting lifestyles and emergence of pathogens.</title>
        <authorList>
            <person name="Haridas S."/>
            <person name="Albert R."/>
            <person name="Binder M."/>
            <person name="Bloem J."/>
            <person name="Labutti K."/>
            <person name="Salamov A."/>
            <person name="Andreopoulos B."/>
            <person name="Baker S."/>
            <person name="Barry K."/>
            <person name="Bills G."/>
            <person name="Bluhm B."/>
            <person name="Cannon C."/>
            <person name="Castanera R."/>
            <person name="Culley D."/>
            <person name="Daum C."/>
            <person name="Ezra D."/>
            <person name="Gonzalez J."/>
            <person name="Henrissat B."/>
            <person name="Kuo A."/>
            <person name="Liang C."/>
            <person name="Lipzen A."/>
            <person name="Lutzoni F."/>
            <person name="Magnuson J."/>
            <person name="Mondo S."/>
            <person name="Nolan M."/>
            <person name="Ohm R."/>
            <person name="Pangilinan J."/>
            <person name="Park H.-J."/>
            <person name="Ramirez L."/>
            <person name="Alfaro M."/>
            <person name="Sun H."/>
            <person name="Tritt A."/>
            <person name="Yoshinaga Y."/>
            <person name="Zwiers L.-H."/>
            <person name="Turgeon B."/>
            <person name="Goodwin S."/>
            <person name="Spatafora J."/>
            <person name="Crous P."/>
            <person name="Grigoriev I."/>
        </authorList>
    </citation>
    <scope>NUCLEOTIDE SEQUENCE</scope>
    <source>
        <strain evidence="4">CBS 119687</strain>
    </source>
</reference>
<dbReference type="Gene3D" id="3.40.640.10">
    <property type="entry name" value="Type I PLP-dependent aspartate aminotransferase-like (Major domain)"/>
    <property type="match status" value="1"/>
</dbReference>
<protein>
    <submittedName>
        <fullName evidence="4">Putative aspartate aminotransferase</fullName>
    </submittedName>
</protein>
<keyword evidence="4" id="KW-0032">Aminotransferase</keyword>
<dbReference type="AlphaFoldDB" id="A0A6A6AF06"/>
<dbReference type="PANTHER" id="PTHR43795">
    <property type="entry name" value="BIFUNCTIONAL ASPARTATE AMINOTRANSFERASE AND GLUTAMATE/ASPARTATE-PREPHENATE AMINOTRANSFERASE-RELATED"/>
    <property type="match status" value="1"/>
</dbReference>
<dbReference type="PANTHER" id="PTHR43795:SF63">
    <property type="entry name" value="PUTATIVE (AFU_ORTHOLOGUE AFUA_4G00630)-RELATED"/>
    <property type="match status" value="1"/>
</dbReference>
<dbReference type="RefSeq" id="XP_033524084.1">
    <property type="nucleotide sequence ID" value="XM_033672918.1"/>
</dbReference>
<comment type="similarity">
    <text evidence="1">Belongs to the class-I pyridoxal-phosphate-dependent aminotransferase family.</text>
</comment>
<name>A0A6A6AF06_9PLEO</name>
<dbReference type="PROSITE" id="PS00105">
    <property type="entry name" value="AA_TRANSFER_CLASS_1"/>
    <property type="match status" value="1"/>
</dbReference>
<dbReference type="Gene3D" id="3.90.1150.10">
    <property type="entry name" value="Aspartate Aminotransferase, domain 1"/>
    <property type="match status" value="1"/>
</dbReference>
<organism evidence="4 5">
    <name type="scientific">Dothidotthia symphoricarpi CBS 119687</name>
    <dbReference type="NCBI Taxonomy" id="1392245"/>
    <lineage>
        <taxon>Eukaryota</taxon>
        <taxon>Fungi</taxon>
        <taxon>Dikarya</taxon>
        <taxon>Ascomycota</taxon>
        <taxon>Pezizomycotina</taxon>
        <taxon>Dothideomycetes</taxon>
        <taxon>Pleosporomycetidae</taxon>
        <taxon>Pleosporales</taxon>
        <taxon>Dothidotthiaceae</taxon>
        <taxon>Dothidotthia</taxon>
    </lineage>
</organism>
<feature type="domain" description="Aminotransferase class I/classII large" evidence="3">
    <location>
        <begin position="35"/>
        <end position="409"/>
    </location>
</feature>
<dbReference type="SUPFAM" id="SSF53383">
    <property type="entry name" value="PLP-dependent transferases"/>
    <property type="match status" value="1"/>
</dbReference>
<dbReference type="InterPro" id="IPR015422">
    <property type="entry name" value="PyrdxlP-dep_Trfase_small"/>
</dbReference>
<dbReference type="Proteomes" id="UP000799771">
    <property type="component" value="Unassembled WGS sequence"/>
</dbReference>
<evidence type="ECO:0000313" key="5">
    <source>
        <dbReference type="Proteomes" id="UP000799771"/>
    </source>
</evidence>
<dbReference type="PRINTS" id="PR00753">
    <property type="entry name" value="ACCSYNTHASE"/>
</dbReference>
<dbReference type="OrthoDB" id="7042322at2759"/>
<keyword evidence="2" id="KW-0663">Pyridoxal phosphate</keyword>
<keyword evidence="5" id="KW-1185">Reference proteome</keyword>
<dbReference type="EMBL" id="ML977506">
    <property type="protein sequence ID" value="KAF2129695.1"/>
    <property type="molecule type" value="Genomic_DNA"/>
</dbReference>
<evidence type="ECO:0000256" key="1">
    <source>
        <dbReference type="ARBA" id="ARBA00007441"/>
    </source>
</evidence>
<dbReference type="GO" id="GO:0030170">
    <property type="term" value="F:pyridoxal phosphate binding"/>
    <property type="evidence" value="ECO:0007669"/>
    <property type="project" value="InterPro"/>
</dbReference>
<dbReference type="GeneID" id="54413350"/>
<dbReference type="GO" id="GO:0006520">
    <property type="term" value="P:amino acid metabolic process"/>
    <property type="evidence" value="ECO:0007669"/>
    <property type="project" value="TreeGrafter"/>
</dbReference>
<dbReference type="InterPro" id="IPR004838">
    <property type="entry name" value="NHTrfase_class1_PyrdxlP-BS"/>
</dbReference>
<keyword evidence="4" id="KW-0808">Transferase</keyword>
<dbReference type="InterPro" id="IPR004839">
    <property type="entry name" value="Aminotransferase_I/II_large"/>
</dbReference>